<dbReference type="SMART" id="SM00860">
    <property type="entry name" value="SMI1_KNR4"/>
    <property type="match status" value="1"/>
</dbReference>
<dbReference type="InterPro" id="IPR037883">
    <property type="entry name" value="Knr4/Smi1-like_sf"/>
</dbReference>
<evidence type="ECO:0000313" key="2">
    <source>
        <dbReference type="EMBL" id="MDT0432122.1"/>
    </source>
</evidence>
<dbReference type="EMBL" id="JAVREX010000019">
    <property type="protein sequence ID" value="MDT0432122.1"/>
    <property type="molecule type" value="Genomic_DNA"/>
</dbReference>
<accession>A0ABU2RU79</accession>
<comment type="caution">
    <text evidence="2">The sequence shown here is derived from an EMBL/GenBank/DDBJ whole genome shotgun (WGS) entry which is preliminary data.</text>
</comment>
<evidence type="ECO:0000259" key="1">
    <source>
        <dbReference type="SMART" id="SM00860"/>
    </source>
</evidence>
<sequence length="214" mass="24204">MNDYIQQAQVIEQRQVVDAWQRIESWLHQHAPATLAKLRPGASEAEIAALQQTLGVQLPEGLKALWRQHSGFLPDPLASFMLGQGALMDFDAVLSVYRQKMLLQRREDELNRQRGGGDKFTMWRAAWIPFCSFGVDCLSGLCLDVESGRLWYWSEYAERTVRFESLTAYLEEMADVLEVPSLATGDKPGLVNGVLVWGPPRNAAERALWEPITE</sequence>
<organism evidence="2 3">
    <name type="scientific">Streptomyces salyersiae</name>
    <dbReference type="NCBI Taxonomy" id="3075530"/>
    <lineage>
        <taxon>Bacteria</taxon>
        <taxon>Bacillati</taxon>
        <taxon>Actinomycetota</taxon>
        <taxon>Actinomycetes</taxon>
        <taxon>Kitasatosporales</taxon>
        <taxon>Streptomycetaceae</taxon>
        <taxon>Streptomyces</taxon>
    </lineage>
</organism>
<dbReference type="Pfam" id="PF09346">
    <property type="entry name" value="SMI1_KNR4"/>
    <property type="match status" value="1"/>
</dbReference>
<keyword evidence="3" id="KW-1185">Reference proteome</keyword>
<feature type="domain" description="Knr4/Smi1-like" evidence="1">
    <location>
        <begin position="41"/>
        <end position="172"/>
    </location>
</feature>
<dbReference type="InterPro" id="IPR018958">
    <property type="entry name" value="Knr4/Smi1-like_dom"/>
</dbReference>
<dbReference type="Proteomes" id="UP001183777">
    <property type="component" value="Unassembled WGS sequence"/>
</dbReference>
<protein>
    <submittedName>
        <fullName evidence="2">SMI1/KNR4 family protein</fullName>
    </submittedName>
</protein>
<dbReference type="SUPFAM" id="SSF160631">
    <property type="entry name" value="SMI1/KNR4-like"/>
    <property type="match status" value="1"/>
</dbReference>
<gene>
    <name evidence="2" type="ORF">RM649_31380</name>
</gene>
<reference evidence="3" key="1">
    <citation type="submission" date="2023-07" db="EMBL/GenBank/DDBJ databases">
        <title>30 novel species of actinomycetes from the DSMZ collection.</title>
        <authorList>
            <person name="Nouioui I."/>
        </authorList>
    </citation>
    <scope>NUCLEOTIDE SEQUENCE [LARGE SCALE GENOMIC DNA]</scope>
    <source>
        <strain evidence="3">DSM 41770</strain>
    </source>
</reference>
<evidence type="ECO:0000313" key="3">
    <source>
        <dbReference type="Proteomes" id="UP001183777"/>
    </source>
</evidence>
<dbReference type="RefSeq" id="WP_200696522.1">
    <property type="nucleotide sequence ID" value="NZ_JAVREX010000019.1"/>
</dbReference>
<proteinExistence type="predicted"/>
<name>A0ABU2RU79_9ACTN</name>
<dbReference type="Gene3D" id="3.40.1580.10">
    <property type="entry name" value="SMI1/KNR4-like"/>
    <property type="match status" value="1"/>
</dbReference>